<dbReference type="InterPro" id="IPR011989">
    <property type="entry name" value="ARM-like"/>
</dbReference>
<dbReference type="AlphaFoldDB" id="A0A7R9KJX3"/>
<keyword evidence="2" id="KW-1185">Reference proteome</keyword>
<dbReference type="SUPFAM" id="SSF48371">
    <property type="entry name" value="ARM repeat"/>
    <property type="match status" value="1"/>
</dbReference>
<proteinExistence type="predicted"/>
<dbReference type="Gene3D" id="1.25.10.10">
    <property type="entry name" value="Leucine-rich Repeat Variant"/>
    <property type="match status" value="1"/>
</dbReference>
<evidence type="ECO:0000313" key="2">
    <source>
        <dbReference type="Proteomes" id="UP000759131"/>
    </source>
</evidence>
<dbReference type="EMBL" id="CAJPIZ010002352">
    <property type="protein sequence ID" value="CAG2104909.1"/>
    <property type="molecule type" value="Genomic_DNA"/>
</dbReference>
<dbReference type="EMBL" id="OC856927">
    <property type="protein sequence ID" value="CAD7624479.1"/>
    <property type="molecule type" value="Genomic_DNA"/>
</dbReference>
<dbReference type="Proteomes" id="UP000759131">
    <property type="component" value="Unassembled WGS sequence"/>
</dbReference>
<dbReference type="InterPro" id="IPR016024">
    <property type="entry name" value="ARM-type_fold"/>
</dbReference>
<reference evidence="1" key="1">
    <citation type="submission" date="2020-11" db="EMBL/GenBank/DDBJ databases">
        <authorList>
            <person name="Tran Van P."/>
        </authorList>
    </citation>
    <scope>NUCLEOTIDE SEQUENCE</scope>
</reference>
<organism evidence="1">
    <name type="scientific">Medioppia subpectinata</name>
    <dbReference type="NCBI Taxonomy" id="1979941"/>
    <lineage>
        <taxon>Eukaryota</taxon>
        <taxon>Metazoa</taxon>
        <taxon>Ecdysozoa</taxon>
        <taxon>Arthropoda</taxon>
        <taxon>Chelicerata</taxon>
        <taxon>Arachnida</taxon>
        <taxon>Acari</taxon>
        <taxon>Acariformes</taxon>
        <taxon>Sarcoptiformes</taxon>
        <taxon>Oribatida</taxon>
        <taxon>Brachypylina</taxon>
        <taxon>Oppioidea</taxon>
        <taxon>Oppiidae</taxon>
        <taxon>Medioppia</taxon>
    </lineage>
</organism>
<evidence type="ECO:0000313" key="1">
    <source>
        <dbReference type="EMBL" id="CAD7624479.1"/>
    </source>
</evidence>
<name>A0A7R9KJX3_9ACAR</name>
<sequence length="232" mass="26072">MVTSKVLKHIIQHWIDFKNSDAIVKPAFGIIAGLMARHPNYKKHLLAADNEFLRGLSILANHNDLNKFYTMSVIQLASMRAIENRYQNVVQHIQQLIDGKAIEMCVQSLQTDGSMKVKKSALNAIIVAVYKASDDQRDSIGRVLWDQNGWRSALLSQYQRKELSRTPHLACSACLSPPDTPPERQITLYQFVCIVLRADPIPIGSSVGPIDMRQYLSILLLLLLRVIGLVGK</sequence>
<accession>A0A7R9KJX3</accession>
<protein>
    <submittedName>
        <fullName evidence="1">Uncharacterized protein</fullName>
    </submittedName>
</protein>
<gene>
    <name evidence="1" type="ORF">OSB1V03_LOCUS4923</name>
</gene>